<sequence length="535" mass="59538">MVQPTRRDAMLTFLSAYAAVSLSGAGLASAAASAETAGLVLAPPEPFSFDRIKALAADKASRPFVSDRSPHGAILDKIDYDNFQSIVFRKDHALWADGKGGDPIQLFHLGKYFQEPASVHVVDDGQSREILYRRDAFDMPKGHPALELPDDIGFAGFRIEMPSQTSDWLAFLGASYFRSSGSQDQYGLSARGIAINTAMPEPEEFPRFTGFWLERVLGQDGRVIVYCLLDGPSLAGAYRMDCIKDPVTKAVVMDIDCKLFPRRQIARLGVAPLTSMYWYSETMRSQAIDWRPEVHDSDGLGMWTGSGERIWRPLNNPTSVMTNSFQDADPRGFGLLQRDRNFDHFQDDGVFYDRRPSVWVEPKGAWGKGAVQLVEIPTDREIDDNIVLYWVPNEPVLAGRPLEFGYKLHWDRDEPTPTDLGRVQSTFHGVGGIPGQPRPDGAVRFTVDFTGPKVAELKRGDGKPEITVSRGTVTLADAYPVVAGEKGVYRVFFDLVSQGDEPIDMRMFVRDKDGAALTETWLYQFFPKLGHVAKL</sequence>
<dbReference type="InterPro" id="IPR013783">
    <property type="entry name" value="Ig-like_fold"/>
</dbReference>
<comment type="subcellular location">
    <subcellularLocation>
        <location evidence="1">Periplasm</location>
    </subcellularLocation>
</comment>
<evidence type="ECO:0000256" key="1">
    <source>
        <dbReference type="ARBA" id="ARBA00004418"/>
    </source>
</evidence>
<feature type="signal peptide" evidence="6">
    <location>
        <begin position="1"/>
        <end position="30"/>
    </location>
</feature>
<dbReference type="InterPro" id="IPR006311">
    <property type="entry name" value="TAT_signal"/>
</dbReference>
<evidence type="ECO:0000256" key="6">
    <source>
        <dbReference type="SAM" id="SignalP"/>
    </source>
</evidence>
<dbReference type="PROSITE" id="PS51318">
    <property type="entry name" value="TAT"/>
    <property type="match status" value="1"/>
</dbReference>
<dbReference type="PANTHER" id="PTHR30504:SF3">
    <property type="entry name" value="GLUCANS BIOSYNTHESIS PROTEIN D"/>
    <property type="match status" value="1"/>
</dbReference>
<keyword evidence="4 6" id="KW-0732">Signal</keyword>
<protein>
    <submittedName>
        <fullName evidence="8">Glucan biosynthesis protein</fullName>
    </submittedName>
</protein>
<gene>
    <name evidence="8" type="ORF">ACFPP9_04655</name>
</gene>
<dbReference type="InterPro" id="IPR014718">
    <property type="entry name" value="GH-type_carb-bd"/>
</dbReference>
<keyword evidence="9" id="KW-1185">Reference proteome</keyword>
<dbReference type="EMBL" id="JBHSML010000002">
    <property type="protein sequence ID" value="MFC5515052.1"/>
    <property type="molecule type" value="Genomic_DNA"/>
</dbReference>
<evidence type="ECO:0000313" key="9">
    <source>
        <dbReference type="Proteomes" id="UP001596150"/>
    </source>
</evidence>
<keyword evidence="5" id="KW-0574">Periplasm</keyword>
<feature type="domain" description="Glucan biosynthesis periplasmic MdoG C-terminal" evidence="7">
    <location>
        <begin position="47"/>
        <end position="525"/>
    </location>
</feature>
<accession>A0ABW0PTL8</accession>
<evidence type="ECO:0000256" key="5">
    <source>
        <dbReference type="ARBA" id="ARBA00022764"/>
    </source>
</evidence>
<organism evidence="8 9">
    <name type="scientific">Kaistia terrae</name>
    <dbReference type="NCBI Taxonomy" id="537017"/>
    <lineage>
        <taxon>Bacteria</taxon>
        <taxon>Pseudomonadati</taxon>
        <taxon>Pseudomonadota</taxon>
        <taxon>Alphaproteobacteria</taxon>
        <taxon>Hyphomicrobiales</taxon>
        <taxon>Kaistiaceae</taxon>
        <taxon>Kaistia</taxon>
    </lineage>
</organism>
<evidence type="ECO:0000259" key="7">
    <source>
        <dbReference type="Pfam" id="PF04349"/>
    </source>
</evidence>
<dbReference type="Proteomes" id="UP001596150">
    <property type="component" value="Unassembled WGS sequence"/>
</dbReference>
<comment type="similarity">
    <text evidence="3">Belongs to the OpgD/OpgG family.</text>
</comment>
<reference evidence="9" key="1">
    <citation type="journal article" date="2019" name="Int. J. Syst. Evol. Microbiol.">
        <title>The Global Catalogue of Microorganisms (GCM) 10K type strain sequencing project: providing services to taxonomists for standard genome sequencing and annotation.</title>
        <authorList>
            <consortium name="The Broad Institute Genomics Platform"/>
            <consortium name="The Broad Institute Genome Sequencing Center for Infectious Disease"/>
            <person name="Wu L."/>
            <person name="Ma J."/>
        </authorList>
    </citation>
    <scope>NUCLEOTIDE SEQUENCE [LARGE SCALE GENOMIC DNA]</scope>
    <source>
        <strain evidence="9">KACC 12633</strain>
    </source>
</reference>
<evidence type="ECO:0000256" key="3">
    <source>
        <dbReference type="ARBA" id="ARBA00009284"/>
    </source>
</evidence>
<dbReference type="InterPro" id="IPR014438">
    <property type="entry name" value="Glucan_biosyn_MdoG/MdoD"/>
</dbReference>
<dbReference type="PIRSF" id="PIRSF006281">
    <property type="entry name" value="MdoG"/>
    <property type="match status" value="1"/>
</dbReference>
<comment type="caution">
    <text evidence="8">The sequence shown here is derived from an EMBL/GenBank/DDBJ whole genome shotgun (WGS) entry which is preliminary data.</text>
</comment>
<evidence type="ECO:0000256" key="2">
    <source>
        <dbReference type="ARBA" id="ARBA00005001"/>
    </source>
</evidence>
<dbReference type="InterPro" id="IPR011013">
    <property type="entry name" value="Gal_mutarotase_sf_dom"/>
</dbReference>
<dbReference type="SUPFAM" id="SSF81296">
    <property type="entry name" value="E set domains"/>
    <property type="match status" value="1"/>
</dbReference>
<evidence type="ECO:0000313" key="8">
    <source>
        <dbReference type="EMBL" id="MFC5515052.1"/>
    </source>
</evidence>
<evidence type="ECO:0000256" key="4">
    <source>
        <dbReference type="ARBA" id="ARBA00022729"/>
    </source>
</evidence>
<dbReference type="PANTHER" id="PTHR30504">
    <property type="entry name" value="GLUCANS BIOSYNTHESIS PROTEIN"/>
    <property type="match status" value="1"/>
</dbReference>
<dbReference type="Gene3D" id="2.70.98.10">
    <property type="match status" value="1"/>
</dbReference>
<dbReference type="InterPro" id="IPR007444">
    <property type="entry name" value="Glucan_biosyn_MdoG_C"/>
</dbReference>
<dbReference type="SUPFAM" id="SSF74650">
    <property type="entry name" value="Galactose mutarotase-like"/>
    <property type="match status" value="1"/>
</dbReference>
<comment type="pathway">
    <text evidence="2">Glycan metabolism; osmoregulated periplasmic glucan (OPG) biosynthesis.</text>
</comment>
<dbReference type="InterPro" id="IPR014756">
    <property type="entry name" value="Ig_E-set"/>
</dbReference>
<dbReference type="Gene3D" id="2.60.40.10">
    <property type="entry name" value="Immunoglobulins"/>
    <property type="match status" value="1"/>
</dbReference>
<feature type="chain" id="PRO_5045889095" evidence="6">
    <location>
        <begin position="31"/>
        <end position="535"/>
    </location>
</feature>
<proteinExistence type="inferred from homology"/>
<dbReference type="Pfam" id="PF04349">
    <property type="entry name" value="MdoG"/>
    <property type="match status" value="1"/>
</dbReference>
<dbReference type="RefSeq" id="WP_266343059.1">
    <property type="nucleotide sequence ID" value="NZ_JAPKNH010000002.1"/>
</dbReference>
<name>A0ABW0PTL8_9HYPH</name>